<sequence>MMRRYALLFSVMLAGCGGGMADLRQYVAEVQATPVPFTEAAPPALEIVGVPYLASSLRSPFRYQKVSLSEQEQTPAQDCPRPDLTRTKGALEAYAIDSFALKGILQDAQKKWALLQSGDGAIHTVGVGDFLGLYHGQVKAIGATGLVVAEWIPDAKGCWHSRETQLAMVIE</sequence>
<dbReference type="Pfam" id="PF04351">
    <property type="entry name" value="PilP"/>
    <property type="match status" value="1"/>
</dbReference>
<evidence type="ECO:0000313" key="3">
    <source>
        <dbReference type="Proteomes" id="UP001499988"/>
    </source>
</evidence>
<dbReference type="EMBL" id="BAABJZ010000103">
    <property type="protein sequence ID" value="GAA4900740.1"/>
    <property type="molecule type" value="Genomic_DNA"/>
</dbReference>
<dbReference type="RefSeq" id="WP_345337103.1">
    <property type="nucleotide sequence ID" value="NZ_BAABJZ010000103.1"/>
</dbReference>
<organism evidence="2 3">
    <name type="scientific">Ferrimonas pelagia</name>
    <dbReference type="NCBI Taxonomy" id="1177826"/>
    <lineage>
        <taxon>Bacteria</taxon>
        <taxon>Pseudomonadati</taxon>
        <taxon>Pseudomonadota</taxon>
        <taxon>Gammaproteobacteria</taxon>
        <taxon>Alteromonadales</taxon>
        <taxon>Ferrimonadaceae</taxon>
        <taxon>Ferrimonas</taxon>
    </lineage>
</organism>
<reference evidence="3" key="1">
    <citation type="journal article" date="2019" name="Int. J. Syst. Evol. Microbiol.">
        <title>The Global Catalogue of Microorganisms (GCM) 10K type strain sequencing project: providing services to taxonomists for standard genome sequencing and annotation.</title>
        <authorList>
            <consortium name="The Broad Institute Genomics Platform"/>
            <consortium name="The Broad Institute Genome Sequencing Center for Infectious Disease"/>
            <person name="Wu L."/>
            <person name="Ma J."/>
        </authorList>
    </citation>
    <scope>NUCLEOTIDE SEQUENCE [LARGE SCALE GENOMIC DNA]</scope>
    <source>
        <strain evidence="3">JCM 18401</strain>
    </source>
</reference>
<accession>A0ABP9FGB2</accession>
<keyword evidence="2" id="KW-0449">Lipoprotein</keyword>
<evidence type="ECO:0000313" key="2">
    <source>
        <dbReference type="EMBL" id="GAA4900740.1"/>
    </source>
</evidence>
<proteinExistence type="predicted"/>
<dbReference type="PROSITE" id="PS51257">
    <property type="entry name" value="PROKAR_LIPOPROTEIN"/>
    <property type="match status" value="1"/>
</dbReference>
<comment type="caution">
    <text evidence="2">The sequence shown here is derived from an EMBL/GenBank/DDBJ whole genome shotgun (WGS) entry which is preliminary data.</text>
</comment>
<evidence type="ECO:0000256" key="1">
    <source>
        <dbReference type="SAM" id="SignalP"/>
    </source>
</evidence>
<protein>
    <submittedName>
        <fullName evidence="2">Type 4a pilus biogenesis lipoprotein PilP</fullName>
    </submittedName>
</protein>
<feature type="chain" id="PRO_5045947510" evidence="1">
    <location>
        <begin position="22"/>
        <end position="171"/>
    </location>
</feature>
<dbReference type="PIRSF" id="PIRSF016481">
    <property type="entry name" value="Pilus_assembly_PilP"/>
    <property type="match status" value="1"/>
</dbReference>
<dbReference type="Gene3D" id="2.30.30.830">
    <property type="match status" value="1"/>
</dbReference>
<feature type="signal peptide" evidence="1">
    <location>
        <begin position="1"/>
        <end position="21"/>
    </location>
</feature>
<gene>
    <name evidence="2" type="primary">pilP</name>
    <name evidence="2" type="ORF">GCM10023333_38300</name>
</gene>
<dbReference type="InterPro" id="IPR007446">
    <property type="entry name" value="PilP"/>
</dbReference>
<keyword evidence="1" id="KW-0732">Signal</keyword>
<keyword evidence="3" id="KW-1185">Reference proteome</keyword>
<dbReference type="Proteomes" id="UP001499988">
    <property type="component" value="Unassembled WGS sequence"/>
</dbReference>
<name>A0ABP9FGB2_9GAMM</name>